<keyword evidence="3" id="KW-1185">Reference proteome</keyword>
<evidence type="ECO:0000256" key="1">
    <source>
        <dbReference type="SAM" id="MobiDB-lite"/>
    </source>
</evidence>
<feature type="region of interest" description="Disordered" evidence="1">
    <location>
        <begin position="83"/>
        <end position="126"/>
    </location>
</feature>
<organism evidence="2 3">
    <name type="scientific">Tritrichomonas foetus</name>
    <dbReference type="NCBI Taxonomy" id="1144522"/>
    <lineage>
        <taxon>Eukaryota</taxon>
        <taxon>Metamonada</taxon>
        <taxon>Parabasalia</taxon>
        <taxon>Tritrichomonadida</taxon>
        <taxon>Tritrichomonadidae</taxon>
        <taxon>Tritrichomonas</taxon>
    </lineage>
</organism>
<dbReference type="Proteomes" id="UP000179807">
    <property type="component" value="Unassembled WGS sequence"/>
</dbReference>
<protein>
    <submittedName>
        <fullName evidence="2">Uncharacterized protein</fullName>
    </submittedName>
</protein>
<dbReference type="GeneID" id="94831682"/>
<sequence>MEIYLTLRTFISYRSQKLVGEKISEYMKKTNDGKRGIRTILYSLYQSPCSIPFNCETQFFEEKDGSTTELSCVDGKGIVVHQKGARNDKPETTKNESTEQRTEDENPIDNNGANEELNESENQDAKQNNEINENPANQENSQKVENNENHENQNNFDYVTSTQDAEAPKYDQTVFLNNGEIEGDCPEDIIPKLKKIGKHIQDSVAALYDIPVLTINLHFGISNEDISLLPDSFCTTSTQTLGDNSDDIEARFGEFYSEEMAKKIDHSKCYMNLKDCQFPDFKAPLSKCLILKAKAKFPETSCARLHDLIEPRFESGKNPKVFLCVRCMHKLSSLDYTAYIEHIETPELKTLPPSPFQPVVPSELFEKRRYPMGLNPNINKPFSFTSNVENSPYKIKLAAPKKPSYGTYVKPSRLVNSQPQWVIRLMDRSLIMKKNPKKVSRECERPNSAIPKMKMFTEPPEPLERVKKHYQNPPFNIGKIDPNKKRWLHKKGESFCYRFADNINSLDTSGMKEGDDRPPFQLK</sequence>
<dbReference type="VEuPathDB" id="TrichDB:TRFO_13006"/>
<reference evidence="2" key="1">
    <citation type="submission" date="2016-10" db="EMBL/GenBank/DDBJ databases">
        <authorList>
            <person name="Benchimol M."/>
            <person name="Almeida L.G."/>
            <person name="Vasconcelos A.T."/>
            <person name="Perreira-Neves A."/>
            <person name="Rosa I.A."/>
            <person name="Tasca T."/>
            <person name="Bogo M.R."/>
            <person name="de Souza W."/>
        </authorList>
    </citation>
    <scope>NUCLEOTIDE SEQUENCE [LARGE SCALE GENOMIC DNA]</scope>
    <source>
        <strain evidence="2">K</strain>
    </source>
</reference>
<proteinExistence type="predicted"/>
<comment type="caution">
    <text evidence="2">The sequence shown here is derived from an EMBL/GenBank/DDBJ whole genome shotgun (WGS) entry which is preliminary data.</text>
</comment>
<name>A0A1J4KZQ6_9EUKA</name>
<dbReference type="AlphaFoldDB" id="A0A1J4KZQ6"/>
<gene>
    <name evidence="2" type="ORF">TRFO_13006</name>
</gene>
<accession>A0A1J4KZQ6</accession>
<dbReference type="RefSeq" id="XP_068369871.1">
    <property type="nucleotide sequence ID" value="XM_068496978.1"/>
</dbReference>
<evidence type="ECO:0000313" key="2">
    <source>
        <dbReference type="EMBL" id="OHT16735.1"/>
    </source>
</evidence>
<feature type="compositionally biased region" description="Basic and acidic residues" evidence="1">
    <location>
        <begin position="85"/>
        <end position="104"/>
    </location>
</feature>
<dbReference type="OrthoDB" id="10665022at2759"/>
<dbReference type="EMBL" id="MLAK01000078">
    <property type="protein sequence ID" value="OHT16735.1"/>
    <property type="molecule type" value="Genomic_DNA"/>
</dbReference>
<evidence type="ECO:0000313" key="3">
    <source>
        <dbReference type="Proteomes" id="UP000179807"/>
    </source>
</evidence>